<reference evidence="7" key="1">
    <citation type="submission" date="2019-08" db="EMBL/GenBank/DDBJ databases">
        <title>Complete genome sequence of a mangrove-derived Streptomyces xiamenensis.</title>
        <authorList>
            <person name="Xu J."/>
        </authorList>
    </citation>
    <scope>NUCLEOTIDE SEQUENCE</scope>
    <source>
        <strain evidence="7">318</strain>
    </source>
</reference>
<dbReference type="AlphaFoldDB" id="A0A0F7FPQ7"/>
<dbReference type="GO" id="GO:0003700">
    <property type="term" value="F:DNA-binding transcription factor activity"/>
    <property type="evidence" value="ECO:0007669"/>
    <property type="project" value="TreeGrafter"/>
</dbReference>
<dbReference type="Proteomes" id="UP000034034">
    <property type="component" value="Chromosome"/>
</dbReference>
<keyword evidence="2" id="KW-0238">DNA-binding</keyword>
<dbReference type="PROSITE" id="PS51078">
    <property type="entry name" value="ICLR_ED"/>
    <property type="match status" value="1"/>
</dbReference>
<keyword evidence="3" id="KW-0804">Transcription</keyword>
<evidence type="ECO:0000313" key="8">
    <source>
        <dbReference type="Proteomes" id="UP000034034"/>
    </source>
</evidence>
<keyword evidence="8" id="KW-1185">Reference proteome</keyword>
<evidence type="ECO:0000259" key="6">
    <source>
        <dbReference type="PROSITE" id="PS51078"/>
    </source>
</evidence>
<dbReference type="InterPro" id="IPR036388">
    <property type="entry name" value="WH-like_DNA-bd_sf"/>
</dbReference>
<proteinExistence type="predicted"/>
<dbReference type="SUPFAM" id="SSF55781">
    <property type="entry name" value="GAF domain-like"/>
    <property type="match status" value="1"/>
</dbReference>
<dbReference type="EMBL" id="CP009922">
    <property type="protein sequence ID" value="AKG42002.1"/>
    <property type="molecule type" value="Genomic_DNA"/>
</dbReference>
<dbReference type="InterPro" id="IPR050707">
    <property type="entry name" value="HTH_MetabolicPath_Reg"/>
</dbReference>
<dbReference type="InterPro" id="IPR011991">
    <property type="entry name" value="ArsR-like_HTH"/>
</dbReference>
<dbReference type="GO" id="GO:0045892">
    <property type="term" value="P:negative regulation of DNA-templated transcription"/>
    <property type="evidence" value="ECO:0007669"/>
    <property type="project" value="TreeGrafter"/>
</dbReference>
<feature type="compositionally biased region" description="Low complexity" evidence="4">
    <location>
        <begin position="9"/>
        <end position="22"/>
    </location>
</feature>
<feature type="domain" description="HTH iclR-type" evidence="5">
    <location>
        <begin position="29"/>
        <end position="90"/>
    </location>
</feature>
<evidence type="ECO:0000256" key="3">
    <source>
        <dbReference type="ARBA" id="ARBA00023163"/>
    </source>
</evidence>
<protein>
    <submittedName>
        <fullName evidence="7">XiaC</fullName>
    </submittedName>
</protein>
<dbReference type="InterPro" id="IPR036390">
    <property type="entry name" value="WH_DNA-bd_sf"/>
</dbReference>
<evidence type="ECO:0000259" key="5">
    <source>
        <dbReference type="PROSITE" id="PS51077"/>
    </source>
</evidence>
<dbReference type="GO" id="GO:0003677">
    <property type="term" value="F:DNA binding"/>
    <property type="evidence" value="ECO:0007669"/>
    <property type="project" value="UniProtKB-KW"/>
</dbReference>
<sequence length="273" mass="28854">MDGGREPRAACAGPAAGEAADPGAGGLAGGPLRKSMAVLEALAEAPGPLTLSELSRLVNQPKSTLHRHMRVLTDLGLAVRMESKSYELGTYLFQLASTSGPARLHSLGHTVTPYLIELFQLTHKIVSLGMLSGTRIQHVGTLYGQEHVRLATALRRPFPAHWSAAGKLLLAKAMRNPADFSDGAPAGTRRGAAGADSMRREFERIRRTGLSYARSRCVPELVELAAPVSLGRSGPMAAVVVGDTVHNRDLRSVGRALLDTVGAIEESLSAGTR</sequence>
<dbReference type="PATRIC" id="fig|408015.6.peg.647"/>
<dbReference type="PANTHER" id="PTHR30136:SF35">
    <property type="entry name" value="HTH-TYPE TRANSCRIPTIONAL REGULATOR RV1719"/>
    <property type="match status" value="1"/>
</dbReference>
<accession>A0A0F7FPQ7</accession>
<dbReference type="PROSITE" id="PS51077">
    <property type="entry name" value="HTH_ICLR"/>
    <property type="match status" value="1"/>
</dbReference>
<dbReference type="PANTHER" id="PTHR30136">
    <property type="entry name" value="HELIX-TURN-HELIX TRANSCRIPTIONAL REGULATOR, ICLR FAMILY"/>
    <property type="match status" value="1"/>
</dbReference>
<evidence type="ECO:0000256" key="2">
    <source>
        <dbReference type="ARBA" id="ARBA00023125"/>
    </source>
</evidence>
<dbReference type="Pfam" id="PF01614">
    <property type="entry name" value="IclR_C"/>
    <property type="match status" value="1"/>
</dbReference>
<dbReference type="RefSeq" id="WP_234306763.1">
    <property type="nucleotide sequence ID" value="NZ_CP009922.3"/>
</dbReference>
<dbReference type="SMART" id="SM00346">
    <property type="entry name" value="HTH_ICLR"/>
    <property type="match status" value="1"/>
</dbReference>
<dbReference type="InterPro" id="IPR014757">
    <property type="entry name" value="Tscrpt_reg_IclR_C"/>
</dbReference>
<dbReference type="InterPro" id="IPR029016">
    <property type="entry name" value="GAF-like_dom_sf"/>
</dbReference>
<dbReference type="CDD" id="cd00090">
    <property type="entry name" value="HTH_ARSR"/>
    <property type="match status" value="1"/>
</dbReference>
<dbReference type="HOGENOM" id="CLU_1019136_0_0_11"/>
<feature type="region of interest" description="Disordered" evidence="4">
    <location>
        <begin position="1"/>
        <end position="26"/>
    </location>
</feature>
<dbReference type="Gene3D" id="1.10.10.10">
    <property type="entry name" value="Winged helix-like DNA-binding domain superfamily/Winged helix DNA-binding domain"/>
    <property type="match status" value="1"/>
</dbReference>
<dbReference type="InterPro" id="IPR005471">
    <property type="entry name" value="Tscrpt_reg_IclR_N"/>
</dbReference>
<dbReference type="KEGG" id="sxi:SXIM_06180"/>
<dbReference type="Gene3D" id="3.30.450.40">
    <property type="match status" value="1"/>
</dbReference>
<gene>
    <name evidence="7" type="ORF">SXIM_06180</name>
</gene>
<name>A0A0F7FPQ7_9ACTN</name>
<evidence type="ECO:0000256" key="4">
    <source>
        <dbReference type="SAM" id="MobiDB-lite"/>
    </source>
</evidence>
<dbReference type="SUPFAM" id="SSF46785">
    <property type="entry name" value="Winged helix' DNA-binding domain"/>
    <property type="match status" value="1"/>
</dbReference>
<feature type="domain" description="IclR-ED" evidence="6">
    <location>
        <begin position="84"/>
        <end position="270"/>
    </location>
</feature>
<evidence type="ECO:0000256" key="1">
    <source>
        <dbReference type="ARBA" id="ARBA00023015"/>
    </source>
</evidence>
<evidence type="ECO:0000313" key="7">
    <source>
        <dbReference type="EMBL" id="AKG42002.1"/>
    </source>
</evidence>
<organism evidence="7 8">
    <name type="scientific">Streptomyces xiamenensis</name>
    <dbReference type="NCBI Taxonomy" id="408015"/>
    <lineage>
        <taxon>Bacteria</taxon>
        <taxon>Bacillati</taxon>
        <taxon>Actinomycetota</taxon>
        <taxon>Actinomycetes</taxon>
        <taxon>Kitasatosporales</taxon>
        <taxon>Streptomycetaceae</taxon>
        <taxon>Streptomyces</taxon>
    </lineage>
</organism>
<dbReference type="STRING" id="408015.SXIM_06180"/>
<dbReference type="Pfam" id="PF09339">
    <property type="entry name" value="HTH_IclR"/>
    <property type="match status" value="1"/>
</dbReference>
<keyword evidence="1" id="KW-0805">Transcription regulation</keyword>